<dbReference type="EMBL" id="JAVDQK010000004">
    <property type="protein sequence ID" value="MDR6218158.1"/>
    <property type="molecule type" value="Genomic_DNA"/>
</dbReference>
<sequence length="116" mass="12712">MNALNNPLHPDAQIISRYTLSDLLRDGEMINVSAALGDLARLPVYATRGLIAQLSRAGEPRGVAQLWILTAQFVPREWNGRPVRFSAPDLDAEVCVSIEGDDDCRPVVILCLQGED</sequence>
<organism evidence="1 2">
    <name type="scientific">Deinococcus soli</name>
    <name type="common">ex Cha et al. 2016</name>
    <dbReference type="NCBI Taxonomy" id="1309411"/>
    <lineage>
        <taxon>Bacteria</taxon>
        <taxon>Thermotogati</taxon>
        <taxon>Deinococcota</taxon>
        <taxon>Deinococci</taxon>
        <taxon>Deinococcales</taxon>
        <taxon>Deinococcaceae</taxon>
        <taxon>Deinococcus</taxon>
    </lineage>
</organism>
<evidence type="ECO:0000313" key="2">
    <source>
        <dbReference type="Proteomes" id="UP001185331"/>
    </source>
</evidence>
<evidence type="ECO:0000313" key="1">
    <source>
        <dbReference type="EMBL" id="MDR6218158.1"/>
    </source>
</evidence>
<proteinExistence type="predicted"/>
<gene>
    <name evidence="1" type="ORF">J2Y00_001721</name>
</gene>
<dbReference type="Proteomes" id="UP001185331">
    <property type="component" value="Unassembled WGS sequence"/>
</dbReference>
<dbReference type="AlphaFoldDB" id="A0AAE3XEC4"/>
<comment type="caution">
    <text evidence="1">The sequence shown here is derived from an EMBL/GenBank/DDBJ whole genome shotgun (WGS) entry which is preliminary data.</text>
</comment>
<dbReference type="RefSeq" id="WP_309854261.1">
    <property type="nucleotide sequence ID" value="NZ_JAVDQJ010000004.1"/>
</dbReference>
<name>A0AAE3XEC4_9DEIO</name>
<reference evidence="1" key="1">
    <citation type="submission" date="2023-07" db="EMBL/GenBank/DDBJ databases">
        <title>Sorghum-associated microbial communities from plants grown in Nebraska, USA.</title>
        <authorList>
            <person name="Schachtman D."/>
        </authorList>
    </citation>
    <scope>NUCLEOTIDE SEQUENCE</scope>
    <source>
        <strain evidence="1">BE330</strain>
    </source>
</reference>
<protein>
    <submittedName>
        <fullName evidence="1">Uncharacterized protein</fullName>
    </submittedName>
</protein>
<accession>A0AAE3XEC4</accession>